<feature type="region of interest" description="Disordered" evidence="1">
    <location>
        <begin position="117"/>
        <end position="159"/>
    </location>
</feature>
<sequence length="299" mass="32002">MGPFDDAGAVGAVAGGAGSTVAAPHVRPGVEEQALHLSSVALLDSSSTRLAPSPRLADSTSCFPARHIHTHTSIVIITTWPNAQGSPWKNTRTLEHVPNRAPRGPGLARRRLGCHHRRGRGNFRRPSKPGAAEVRVEDARQQRPRRGAPAATEALVTSATPVSRWAATAAASPSPTDRALQFFPPLFSPNYLLIVSFTEEHAAQLHEANGETSPYGVMDGRLSTEKSEGPAPGGEGVDGVHVCGYTDGDRQAAAGHHRYSPERRQCRHATAVCRQQTDRRARACHALPKPLHFSPSHIC</sequence>
<name>A0A811R0X1_9POAL</name>
<proteinExistence type="predicted"/>
<dbReference type="EMBL" id="CAJGYO010000012">
    <property type="protein sequence ID" value="CAD6262746.1"/>
    <property type="molecule type" value="Genomic_DNA"/>
</dbReference>
<dbReference type="AlphaFoldDB" id="A0A811R0X1"/>
<evidence type="ECO:0000313" key="2">
    <source>
        <dbReference type="EMBL" id="CAD6262746.1"/>
    </source>
</evidence>
<accession>A0A811R0X1</accession>
<gene>
    <name evidence="2" type="ORF">NCGR_LOCUS46081</name>
</gene>
<dbReference type="Proteomes" id="UP000604825">
    <property type="component" value="Unassembled WGS sequence"/>
</dbReference>
<feature type="compositionally biased region" description="Basic residues" evidence="1">
    <location>
        <begin position="117"/>
        <end position="127"/>
    </location>
</feature>
<evidence type="ECO:0000256" key="1">
    <source>
        <dbReference type="SAM" id="MobiDB-lite"/>
    </source>
</evidence>
<comment type="caution">
    <text evidence="2">The sequence shown here is derived from an EMBL/GenBank/DDBJ whole genome shotgun (WGS) entry which is preliminary data.</text>
</comment>
<evidence type="ECO:0000313" key="3">
    <source>
        <dbReference type="Proteomes" id="UP000604825"/>
    </source>
</evidence>
<organism evidence="2 3">
    <name type="scientific">Miscanthus lutarioriparius</name>
    <dbReference type="NCBI Taxonomy" id="422564"/>
    <lineage>
        <taxon>Eukaryota</taxon>
        <taxon>Viridiplantae</taxon>
        <taxon>Streptophyta</taxon>
        <taxon>Embryophyta</taxon>
        <taxon>Tracheophyta</taxon>
        <taxon>Spermatophyta</taxon>
        <taxon>Magnoliopsida</taxon>
        <taxon>Liliopsida</taxon>
        <taxon>Poales</taxon>
        <taxon>Poaceae</taxon>
        <taxon>PACMAD clade</taxon>
        <taxon>Panicoideae</taxon>
        <taxon>Andropogonodae</taxon>
        <taxon>Andropogoneae</taxon>
        <taxon>Saccharinae</taxon>
        <taxon>Miscanthus</taxon>
    </lineage>
</organism>
<reference evidence="2" key="1">
    <citation type="submission" date="2020-10" db="EMBL/GenBank/DDBJ databases">
        <authorList>
            <person name="Han B."/>
            <person name="Lu T."/>
            <person name="Zhao Q."/>
            <person name="Huang X."/>
            <person name="Zhao Y."/>
        </authorList>
    </citation>
    <scope>NUCLEOTIDE SEQUENCE</scope>
</reference>
<keyword evidence="3" id="KW-1185">Reference proteome</keyword>
<protein>
    <submittedName>
        <fullName evidence="2">Uncharacterized protein</fullName>
    </submittedName>
</protein>